<dbReference type="AlphaFoldDB" id="A0A915J6J7"/>
<proteinExistence type="predicted"/>
<protein>
    <submittedName>
        <fullName evidence="2">Uncharacterized protein</fullName>
    </submittedName>
</protein>
<organism evidence="1 2">
    <name type="scientific">Romanomermis culicivorax</name>
    <name type="common">Nematode worm</name>
    <dbReference type="NCBI Taxonomy" id="13658"/>
    <lineage>
        <taxon>Eukaryota</taxon>
        <taxon>Metazoa</taxon>
        <taxon>Ecdysozoa</taxon>
        <taxon>Nematoda</taxon>
        <taxon>Enoplea</taxon>
        <taxon>Dorylaimia</taxon>
        <taxon>Mermithida</taxon>
        <taxon>Mermithoidea</taxon>
        <taxon>Mermithidae</taxon>
        <taxon>Romanomermis</taxon>
    </lineage>
</organism>
<dbReference type="WBParaSite" id="nRc.2.0.1.t21760-RA">
    <property type="protein sequence ID" value="nRc.2.0.1.t21760-RA"/>
    <property type="gene ID" value="nRc.2.0.1.g21760"/>
</dbReference>
<name>A0A915J6J7_ROMCU</name>
<accession>A0A915J6J7</accession>
<sequence>MIRLIDTDLKNRLMYKVCYIFTNLTWFMCAGNNVFLDRGSNKTNVLQQSQSFDLRDRTQAIKDYLQYNMV</sequence>
<evidence type="ECO:0000313" key="2">
    <source>
        <dbReference type="WBParaSite" id="nRc.2.0.1.t21760-RA"/>
    </source>
</evidence>
<dbReference type="Proteomes" id="UP000887565">
    <property type="component" value="Unplaced"/>
</dbReference>
<reference evidence="2" key="1">
    <citation type="submission" date="2022-11" db="UniProtKB">
        <authorList>
            <consortium name="WormBaseParasite"/>
        </authorList>
    </citation>
    <scope>IDENTIFICATION</scope>
</reference>
<keyword evidence="1" id="KW-1185">Reference proteome</keyword>
<evidence type="ECO:0000313" key="1">
    <source>
        <dbReference type="Proteomes" id="UP000887565"/>
    </source>
</evidence>